<comment type="caution">
    <text evidence="1">The sequence shown here is derived from an EMBL/GenBank/DDBJ whole genome shotgun (WGS) entry which is preliminary data.</text>
</comment>
<name>X1CG86_9ZZZZ</name>
<dbReference type="EMBL" id="BART01034745">
    <property type="protein sequence ID" value="GAH07311.1"/>
    <property type="molecule type" value="Genomic_DNA"/>
</dbReference>
<gene>
    <name evidence="1" type="ORF">S01H4_59284</name>
</gene>
<organism evidence="1">
    <name type="scientific">marine sediment metagenome</name>
    <dbReference type="NCBI Taxonomy" id="412755"/>
    <lineage>
        <taxon>unclassified sequences</taxon>
        <taxon>metagenomes</taxon>
        <taxon>ecological metagenomes</taxon>
    </lineage>
</organism>
<accession>X1CG86</accession>
<sequence length="61" mass="6827">MVLVFANPDGMNLLADWYHPNVGTPYEVASMPRLYHIYAGHDNNRDSYIANLVSCQVSIDG</sequence>
<protein>
    <submittedName>
        <fullName evidence="1">Uncharacterized protein</fullName>
    </submittedName>
</protein>
<reference evidence="1" key="1">
    <citation type="journal article" date="2014" name="Front. Microbiol.">
        <title>High frequency of phylogenetically diverse reductive dehalogenase-homologous genes in deep subseafloor sedimentary metagenomes.</title>
        <authorList>
            <person name="Kawai M."/>
            <person name="Futagami T."/>
            <person name="Toyoda A."/>
            <person name="Takaki Y."/>
            <person name="Nishi S."/>
            <person name="Hori S."/>
            <person name="Arai W."/>
            <person name="Tsubouchi T."/>
            <person name="Morono Y."/>
            <person name="Uchiyama I."/>
            <person name="Ito T."/>
            <person name="Fujiyama A."/>
            <person name="Inagaki F."/>
            <person name="Takami H."/>
        </authorList>
    </citation>
    <scope>NUCLEOTIDE SEQUENCE</scope>
    <source>
        <strain evidence="1">Expedition CK06-06</strain>
    </source>
</reference>
<evidence type="ECO:0000313" key="1">
    <source>
        <dbReference type="EMBL" id="GAH07311.1"/>
    </source>
</evidence>
<dbReference type="AlphaFoldDB" id="X1CG86"/>
<proteinExistence type="predicted"/>